<sequence length="181" mass="20118">MLLHLWGTTVHKLGKSVVEEGPPHTYQSLKRALTAHFKPLANLDYERFLLCQARRLPEESLNTFYARLKELASTCMLPSVDDEISAQFIQGCASVKLRENILQLPEMSMANILMMGRPKELSKVRAANIEGALQSQVKAEPVNAVTSVAMDKKKTCQKPATSPQMCYLCGQLYPHQGPCSA</sequence>
<gene>
    <name evidence="1" type="ORF">NDU88_001712</name>
</gene>
<name>A0AAV7U786_PLEWA</name>
<organism evidence="1 2">
    <name type="scientific">Pleurodeles waltl</name>
    <name type="common">Iberian ribbed newt</name>
    <dbReference type="NCBI Taxonomy" id="8319"/>
    <lineage>
        <taxon>Eukaryota</taxon>
        <taxon>Metazoa</taxon>
        <taxon>Chordata</taxon>
        <taxon>Craniata</taxon>
        <taxon>Vertebrata</taxon>
        <taxon>Euteleostomi</taxon>
        <taxon>Amphibia</taxon>
        <taxon>Batrachia</taxon>
        <taxon>Caudata</taxon>
        <taxon>Salamandroidea</taxon>
        <taxon>Salamandridae</taxon>
        <taxon>Pleurodelinae</taxon>
        <taxon>Pleurodeles</taxon>
    </lineage>
</organism>
<keyword evidence="2" id="KW-1185">Reference proteome</keyword>
<accession>A0AAV7U786</accession>
<dbReference type="Proteomes" id="UP001066276">
    <property type="component" value="Chromosome 3_1"/>
</dbReference>
<dbReference type="PANTHER" id="PTHR33198">
    <property type="entry name" value="ANK_REP_REGION DOMAIN-CONTAINING PROTEIN-RELATED"/>
    <property type="match status" value="1"/>
</dbReference>
<protein>
    <recommendedName>
        <fullName evidence="3">Retrotransposon gag domain-containing protein</fullName>
    </recommendedName>
</protein>
<evidence type="ECO:0000313" key="2">
    <source>
        <dbReference type="Proteomes" id="UP001066276"/>
    </source>
</evidence>
<evidence type="ECO:0000313" key="1">
    <source>
        <dbReference type="EMBL" id="KAJ1184915.1"/>
    </source>
</evidence>
<dbReference type="AlphaFoldDB" id="A0AAV7U786"/>
<proteinExistence type="predicted"/>
<comment type="caution">
    <text evidence="1">The sequence shown here is derived from an EMBL/GenBank/DDBJ whole genome shotgun (WGS) entry which is preliminary data.</text>
</comment>
<reference evidence="1" key="1">
    <citation type="journal article" date="2022" name="bioRxiv">
        <title>Sequencing and chromosome-scale assembly of the giantPleurodeles waltlgenome.</title>
        <authorList>
            <person name="Brown T."/>
            <person name="Elewa A."/>
            <person name="Iarovenko S."/>
            <person name="Subramanian E."/>
            <person name="Araus A.J."/>
            <person name="Petzold A."/>
            <person name="Susuki M."/>
            <person name="Suzuki K.-i.T."/>
            <person name="Hayashi T."/>
            <person name="Toyoda A."/>
            <person name="Oliveira C."/>
            <person name="Osipova E."/>
            <person name="Leigh N.D."/>
            <person name="Simon A."/>
            <person name="Yun M.H."/>
        </authorList>
    </citation>
    <scope>NUCLEOTIDE SEQUENCE</scope>
    <source>
        <strain evidence="1">20211129_DDA</strain>
        <tissue evidence="1">Liver</tissue>
    </source>
</reference>
<dbReference type="PANTHER" id="PTHR33198:SF20">
    <property type="entry name" value="RETROTRANSPOSON GAG DOMAIN-CONTAINING PROTEIN"/>
    <property type="match status" value="1"/>
</dbReference>
<evidence type="ECO:0008006" key="3">
    <source>
        <dbReference type="Google" id="ProtNLM"/>
    </source>
</evidence>
<dbReference type="EMBL" id="JANPWB010000005">
    <property type="protein sequence ID" value="KAJ1184915.1"/>
    <property type="molecule type" value="Genomic_DNA"/>
</dbReference>